<reference evidence="2 3" key="1">
    <citation type="submission" date="2019-04" db="EMBL/GenBank/DDBJ databases">
        <title>Streptomyces piniterrae sp. nov., a heliquinomycin-producing actinomycete isolated from rhizosphere soil of Pinus yunnanensis.</title>
        <authorList>
            <person name="Zhuang X."/>
            <person name="Zhao J."/>
        </authorList>
    </citation>
    <scope>NUCLEOTIDE SEQUENCE [LARGE SCALE GENOMIC DNA]</scope>
    <source>
        <strain evidence="3">jys28</strain>
    </source>
</reference>
<dbReference type="EMBL" id="SUMB01000009">
    <property type="protein sequence ID" value="TJZ49446.1"/>
    <property type="molecule type" value="Genomic_DNA"/>
</dbReference>
<accession>A0A4U0N770</accession>
<dbReference type="Gene3D" id="3.40.50.11540">
    <property type="entry name" value="NADH-ubiquinone oxidoreductase 51kDa subunit"/>
    <property type="match status" value="1"/>
</dbReference>
<dbReference type="GO" id="GO:0045333">
    <property type="term" value="P:cellular respiration"/>
    <property type="evidence" value="ECO:0007669"/>
    <property type="project" value="TreeGrafter"/>
</dbReference>
<evidence type="ECO:0000313" key="3">
    <source>
        <dbReference type="Proteomes" id="UP000308697"/>
    </source>
</evidence>
<keyword evidence="3" id="KW-1185">Reference proteome</keyword>
<dbReference type="Proteomes" id="UP000308697">
    <property type="component" value="Unassembled WGS sequence"/>
</dbReference>
<comment type="caution">
    <text evidence="2">The sequence shown here is derived from an EMBL/GenBank/DDBJ whole genome shotgun (WGS) entry which is preliminary data.</text>
</comment>
<dbReference type="PANTHER" id="PTHR11780:SF10">
    <property type="entry name" value="NADH DEHYDROGENASE [UBIQUINONE] FLAVOPROTEIN 1, MITOCHONDRIAL"/>
    <property type="match status" value="1"/>
</dbReference>
<dbReference type="GO" id="GO:0003954">
    <property type="term" value="F:NADH dehydrogenase activity"/>
    <property type="evidence" value="ECO:0007669"/>
    <property type="project" value="TreeGrafter"/>
</dbReference>
<evidence type="ECO:0000256" key="1">
    <source>
        <dbReference type="SAM" id="MobiDB-lite"/>
    </source>
</evidence>
<feature type="compositionally biased region" description="Basic and acidic residues" evidence="1">
    <location>
        <begin position="179"/>
        <end position="199"/>
    </location>
</feature>
<protein>
    <submittedName>
        <fullName evidence="2">Oxidoreductase</fullName>
    </submittedName>
</protein>
<name>A0A4U0N770_9ACTN</name>
<dbReference type="InterPro" id="IPR050837">
    <property type="entry name" value="ComplexI_51kDa_subunit"/>
</dbReference>
<feature type="region of interest" description="Disordered" evidence="1">
    <location>
        <begin position="158"/>
        <end position="202"/>
    </location>
</feature>
<evidence type="ECO:0000313" key="2">
    <source>
        <dbReference type="EMBL" id="TJZ49446.1"/>
    </source>
</evidence>
<dbReference type="PANTHER" id="PTHR11780">
    <property type="entry name" value="NADH-UBIQUINONE OXIDOREDUCTASE FLAVOPROTEIN 1 NDUFV1"/>
    <property type="match status" value="1"/>
</dbReference>
<dbReference type="RefSeq" id="WP_136742259.1">
    <property type="nucleotide sequence ID" value="NZ_SUMB01000009.1"/>
</dbReference>
<organism evidence="2 3">
    <name type="scientific">Streptomyces piniterrae</name>
    <dbReference type="NCBI Taxonomy" id="2571125"/>
    <lineage>
        <taxon>Bacteria</taxon>
        <taxon>Bacillati</taxon>
        <taxon>Actinomycetota</taxon>
        <taxon>Actinomycetes</taxon>
        <taxon>Kitasatosporales</taxon>
        <taxon>Streptomycetaceae</taxon>
        <taxon>Streptomyces</taxon>
    </lineage>
</organism>
<dbReference type="AlphaFoldDB" id="A0A4U0N770"/>
<gene>
    <name evidence="2" type="ORF">FCH28_24320</name>
</gene>
<dbReference type="InterPro" id="IPR037225">
    <property type="entry name" value="Nuo51_FMN-bd_sf"/>
</dbReference>
<sequence length="435" mass="46991">MFRTNPPREGQVNELLEAHAFGPSYVLAGLDTHIRLNHKMHLAEHGKIPPLHVDELLFLSRGIGLRERDHRCSRFGDELQRVLDSAAHVGRTSVVVCGDPDGLYGAKDRTLLQRTPHLVLDGTLLAATAIGARDIVITSDSADARYALRSAIAERTSRGKEIRLSASPPEAVHSAIPGHELRPESGRRPESRRRPERARTPTPTLVTNTETMAQLAVAARRGICAFGSTGLPSEPGTMLLNFAHTWIVEAPTGVPLRYLLRFCALSAGQGVLVGGYGGRWLSPEVASHTLVSRDSLGHGQAHGTQFGDGTILTMPEVTCPLGEVSRVAHWLTEKQGHRCTCCVREVANLMWGLNRLVTVGGQGALDLVSHSLAMLDTPARYSHTRQIHRFVDSAITVFSGDLAAHLHGAGCGRHVHGHLPISAPESGSPQRLRGA</sequence>
<dbReference type="SUPFAM" id="SSF142019">
    <property type="entry name" value="Nqo1 FMN-binding domain-like"/>
    <property type="match status" value="1"/>
</dbReference>
<proteinExistence type="predicted"/>
<dbReference type="OrthoDB" id="3396880at2"/>